<protein>
    <submittedName>
        <fullName evidence="3">MBL fold metallo-hydrolase</fullName>
    </submittedName>
</protein>
<dbReference type="Pfam" id="PF12706">
    <property type="entry name" value="Lactamase_B_2"/>
    <property type="match status" value="1"/>
</dbReference>
<dbReference type="InterPro" id="IPR052533">
    <property type="entry name" value="WalJ/YycJ-like"/>
</dbReference>
<dbReference type="InterPro" id="IPR036866">
    <property type="entry name" value="RibonucZ/Hydroxyglut_hydro"/>
</dbReference>
<name>A0AAE2VE11_9BACT</name>
<evidence type="ECO:0000256" key="1">
    <source>
        <dbReference type="SAM" id="MobiDB-lite"/>
    </source>
</evidence>
<sequence>MILRIDEGTLTAMMRMAVLGSGSGGNATLVQCGSTTVLVDAGLSAKQLVLRMQRLGVEPDQLDAILLTHEHSDHARGVDVLLRQREISVYANALTREALSYKMKSQIPWRVFHSDQDFELGELSVRAFRIPHDAAEPVGFVLNGQGTRLGMVSDVGHVTHLMREQLKGSHAIYVEANYDENLLELDTKRPWATKQRIASRHGHLSNDQTASLLRDVACEKLSTVMLCHLSSDCNCPNIATRTITRGLQSAGLAKVQVHCAEQHEPTAWVEFAPEVVSEPEIEAITEPAPEVKSVPEPASPPQPQPKSSSAPAEEKYITPSLFDAFFVPDE</sequence>
<gene>
    <name evidence="3" type="ORF">JIN83_09815</name>
</gene>
<dbReference type="AlphaFoldDB" id="A0AAE2VE11"/>
<dbReference type="InterPro" id="IPR001279">
    <property type="entry name" value="Metallo-B-lactamas"/>
</dbReference>
<keyword evidence="4" id="KW-1185">Reference proteome</keyword>
<dbReference type="PANTHER" id="PTHR47619">
    <property type="entry name" value="METALLO-HYDROLASE YYCJ-RELATED"/>
    <property type="match status" value="1"/>
</dbReference>
<dbReference type="PANTHER" id="PTHR47619:SF1">
    <property type="entry name" value="EXODEOXYRIBONUCLEASE WALJ"/>
    <property type="match status" value="1"/>
</dbReference>
<accession>A0AAE2VE11</accession>
<feature type="compositionally biased region" description="Low complexity" evidence="1">
    <location>
        <begin position="284"/>
        <end position="296"/>
    </location>
</feature>
<evidence type="ECO:0000313" key="3">
    <source>
        <dbReference type="EMBL" id="MBK1855254.1"/>
    </source>
</evidence>
<reference evidence="3" key="1">
    <citation type="submission" date="2021-01" db="EMBL/GenBank/DDBJ databases">
        <title>Modified the classification status of verrucomicrobia.</title>
        <authorList>
            <person name="Feng X."/>
        </authorList>
    </citation>
    <scope>NUCLEOTIDE SEQUENCE</scope>
    <source>
        <strain evidence="3">5K15</strain>
    </source>
</reference>
<feature type="region of interest" description="Disordered" evidence="1">
    <location>
        <begin position="284"/>
        <end position="316"/>
    </location>
</feature>
<organism evidence="3 4">
    <name type="scientific">Oceaniferula flava</name>
    <dbReference type="NCBI Taxonomy" id="2800421"/>
    <lineage>
        <taxon>Bacteria</taxon>
        <taxon>Pseudomonadati</taxon>
        <taxon>Verrucomicrobiota</taxon>
        <taxon>Verrucomicrobiia</taxon>
        <taxon>Verrucomicrobiales</taxon>
        <taxon>Verrucomicrobiaceae</taxon>
        <taxon>Oceaniferula</taxon>
    </lineage>
</organism>
<feature type="domain" description="Metallo-beta-lactamase" evidence="2">
    <location>
        <begin position="24"/>
        <end position="201"/>
    </location>
</feature>
<dbReference type="SUPFAM" id="SSF56281">
    <property type="entry name" value="Metallo-hydrolase/oxidoreductase"/>
    <property type="match status" value="1"/>
</dbReference>
<comment type="caution">
    <text evidence="3">The sequence shown here is derived from an EMBL/GenBank/DDBJ whole genome shotgun (WGS) entry which is preliminary data.</text>
</comment>
<evidence type="ECO:0000313" key="4">
    <source>
        <dbReference type="Proteomes" id="UP000634206"/>
    </source>
</evidence>
<dbReference type="EMBL" id="JAENIG010000006">
    <property type="protein sequence ID" value="MBK1855254.1"/>
    <property type="molecule type" value="Genomic_DNA"/>
</dbReference>
<proteinExistence type="predicted"/>
<dbReference type="SMART" id="SM00849">
    <property type="entry name" value="Lactamase_B"/>
    <property type="match status" value="1"/>
</dbReference>
<dbReference type="RefSeq" id="WP_309489867.1">
    <property type="nucleotide sequence ID" value="NZ_JAENIG010000006.1"/>
</dbReference>
<evidence type="ECO:0000259" key="2">
    <source>
        <dbReference type="SMART" id="SM00849"/>
    </source>
</evidence>
<dbReference type="Gene3D" id="3.60.15.10">
    <property type="entry name" value="Ribonuclease Z/Hydroxyacylglutathione hydrolase-like"/>
    <property type="match status" value="1"/>
</dbReference>
<dbReference type="Proteomes" id="UP000634206">
    <property type="component" value="Unassembled WGS sequence"/>
</dbReference>